<evidence type="ECO:0000313" key="1">
    <source>
        <dbReference type="EMBL" id="MFC4005902.1"/>
    </source>
</evidence>
<proteinExistence type="predicted"/>
<gene>
    <name evidence="1" type="ORF">ACFOY2_01620</name>
</gene>
<protein>
    <submittedName>
        <fullName evidence="1">Uncharacterized protein</fullName>
    </submittedName>
</protein>
<comment type="caution">
    <text evidence="1">The sequence shown here is derived from an EMBL/GenBank/DDBJ whole genome shotgun (WGS) entry which is preliminary data.</text>
</comment>
<dbReference type="EMBL" id="JBHSBI010000001">
    <property type="protein sequence ID" value="MFC4005902.1"/>
    <property type="molecule type" value="Genomic_DNA"/>
</dbReference>
<accession>A0ABV8FZS5</accession>
<dbReference type="InterPro" id="IPR011048">
    <property type="entry name" value="Haem_d1_sf"/>
</dbReference>
<dbReference type="SUPFAM" id="SSF51004">
    <property type="entry name" value="C-terminal (heme d1) domain of cytochrome cd1-nitrite reductase"/>
    <property type="match status" value="1"/>
</dbReference>
<keyword evidence="2" id="KW-1185">Reference proteome</keyword>
<dbReference type="RefSeq" id="WP_379526069.1">
    <property type="nucleotide sequence ID" value="NZ_JBHSBI010000001.1"/>
</dbReference>
<reference evidence="2" key="1">
    <citation type="journal article" date="2019" name="Int. J. Syst. Evol. Microbiol.">
        <title>The Global Catalogue of Microorganisms (GCM) 10K type strain sequencing project: providing services to taxonomists for standard genome sequencing and annotation.</title>
        <authorList>
            <consortium name="The Broad Institute Genomics Platform"/>
            <consortium name="The Broad Institute Genome Sequencing Center for Infectious Disease"/>
            <person name="Wu L."/>
            <person name="Ma J."/>
        </authorList>
    </citation>
    <scope>NUCLEOTIDE SEQUENCE [LARGE SCALE GENOMIC DNA]</scope>
    <source>
        <strain evidence="2">TBRC 1276</strain>
    </source>
</reference>
<evidence type="ECO:0000313" key="2">
    <source>
        <dbReference type="Proteomes" id="UP001595851"/>
    </source>
</evidence>
<dbReference type="Proteomes" id="UP001595851">
    <property type="component" value="Unassembled WGS sequence"/>
</dbReference>
<name>A0ABV8FZS5_9ACTN</name>
<organism evidence="1 2">
    <name type="scientific">Nonomuraea purpurea</name>
    <dbReference type="NCBI Taxonomy" id="1849276"/>
    <lineage>
        <taxon>Bacteria</taxon>
        <taxon>Bacillati</taxon>
        <taxon>Actinomycetota</taxon>
        <taxon>Actinomycetes</taxon>
        <taxon>Streptosporangiales</taxon>
        <taxon>Streptosporangiaceae</taxon>
        <taxon>Nonomuraea</taxon>
    </lineage>
</organism>
<sequence>MSLETGVKTGEPAGGPAVAFSYPHLFAADRANDKVLRIIDVETGRVTAEHPLPEGVRVQRMQDPDQKWYAAASGKWFAWVAGDTLRWTPRDSWGSVSVLPGVPKPDKGVSPWMTAGNRLITYNAGAISFLLDPVTGRRYKCPDVVLAAGDWLLWKNGDGYRLANLR</sequence>